<evidence type="ECO:0000313" key="4">
    <source>
        <dbReference type="Proteomes" id="UP000245431"/>
    </source>
</evidence>
<dbReference type="InterPro" id="IPR027417">
    <property type="entry name" value="P-loop_NTPase"/>
</dbReference>
<accession>A0A1D3K4M6</accession>
<dbReference type="AlphaFoldDB" id="A0A1D3K4M6"/>
<organism evidence="2 4">
    <name type="scientific">Pseudomonas veronii 1YdBTEX2</name>
    <dbReference type="NCBI Taxonomy" id="1295141"/>
    <lineage>
        <taxon>Bacteria</taxon>
        <taxon>Pseudomonadati</taxon>
        <taxon>Pseudomonadota</taxon>
        <taxon>Gammaproteobacteria</taxon>
        <taxon>Pseudomonadales</taxon>
        <taxon>Pseudomonadaceae</taxon>
        <taxon>Pseudomonas</taxon>
    </lineage>
</organism>
<protein>
    <submittedName>
        <fullName evidence="2">Chromosome segregation protein SMC</fullName>
    </submittedName>
</protein>
<feature type="domain" description="Rad50/SbcC-type AAA" evidence="1">
    <location>
        <begin position="7"/>
        <end position="219"/>
    </location>
</feature>
<dbReference type="EMBL" id="LT599584">
    <property type="protein sequence ID" value="SBW84895.1"/>
    <property type="molecule type" value="Genomic_DNA"/>
</dbReference>
<dbReference type="EMBL" id="LT599583">
    <property type="protein sequence ID" value="SBW83257.1"/>
    <property type="molecule type" value="Genomic_DNA"/>
</dbReference>
<evidence type="ECO:0000259" key="1">
    <source>
        <dbReference type="Pfam" id="PF13476"/>
    </source>
</evidence>
<dbReference type="InterPro" id="IPR038729">
    <property type="entry name" value="Rad50/SbcC_AAA"/>
</dbReference>
<reference evidence="2" key="2">
    <citation type="submission" date="2016-07" db="EMBL/GenBank/DDBJ databases">
        <authorList>
            <person name="Bertelli C."/>
        </authorList>
    </citation>
    <scope>NUCLEOTIDE SEQUENCE</scope>
    <source>
        <strain evidence="2">1YdBTEX2</strain>
    </source>
</reference>
<proteinExistence type="predicted"/>
<dbReference type="SUPFAM" id="SSF52540">
    <property type="entry name" value="P-loop containing nucleoside triphosphate hydrolases"/>
    <property type="match status" value="1"/>
</dbReference>
<evidence type="ECO:0000313" key="3">
    <source>
        <dbReference type="EMBL" id="SBW84895.1"/>
    </source>
</evidence>
<dbReference type="Proteomes" id="UP000245431">
    <property type="component" value="Chromosome PVE_r2"/>
</dbReference>
<name>A0A1D3K4M6_PSEVE</name>
<dbReference type="PANTHER" id="PTHR32114">
    <property type="entry name" value="ABC TRANSPORTER ABCH.3"/>
    <property type="match status" value="1"/>
</dbReference>
<evidence type="ECO:0000313" key="2">
    <source>
        <dbReference type="EMBL" id="SBW83257.1"/>
    </source>
</evidence>
<dbReference type="PANTHER" id="PTHR32114:SF2">
    <property type="entry name" value="ABC TRANSPORTER ABCH.3"/>
    <property type="match status" value="1"/>
</dbReference>
<dbReference type="Gene3D" id="3.40.50.300">
    <property type="entry name" value="P-loop containing nucleotide triphosphate hydrolases"/>
    <property type="match status" value="2"/>
</dbReference>
<dbReference type="Pfam" id="PF13476">
    <property type="entry name" value="AAA_23"/>
    <property type="match status" value="1"/>
</dbReference>
<gene>
    <name evidence="2" type="ORF">PVE_R1G5377</name>
    <name evidence="3" type="ORF">PVE_R2G0870</name>
</gene>
<dbReference type="RefSeq" id="WP_026139848.1">
    <property type="nucleotide sequence ID" value="NZ_AOUH01000010.1"/>
</dbReference>
<sequence length="789" mass="90963">MKNIKAITFKNFKVFGGEPYKINFSNSNLVLLDGPNGYGKTSVFDAIELALTGTISRLIPLENRQNPTDIVVAHAGADEVEITLEFEDDIRGTHLIQRRLKNPLPKDAKKISRFADLWQLYEMIDGTWQQTSADMLNDYLGSKNFSRDFLLFNYIQQEETARFLKSNNETQRAEELSKLFGDTKAAEQKREQLLTIGKRVDIQKRNALSRMNTLRSAYNITSSAQLSNTIITNHFFIFPWLSDRASAPEWDRERLNSLTQEKLNSFLQELDHIKNFFTHKEHYLKLKALTRAAQEQELIKYFITSFKSLPKINEYLQSELETSFVRQSLQFLTSENLSDIKNISTLDHLFNTLKLEGASEFIIRSEELIFEESKQRGLGSLYTELIRHHDAMRQDLSKIPDESDCPLCGQHYDNHDSLVREISKNGDLMRAMLSDQDKRLVTMRDNFRTINLRPLLIAIELFLKNTTSPTQDETRALLRANELKERLNNLSNWLIKEEIEHNDILIPSLPSNITEHQLSLAVEEIIKRILASAGTPNEGYEEANTGNVFDRIFREYFLNDKSYMQDDIPSKALEKEQYIRNVFYSSLDSVIKELGQLEKYHRALESAAYDINEILTVMKSQIGQYRKKLITDIEIPVYIYSGKILQTHQAGLGQGIFIKDPTGGAELKNVRLVSNWKSDHDILNTMSSGQISAVVISLTLALNRVYSASFSSILIDDPVQTMDDINMSSLVELLRNEFGDKQILLSTHEDKVSKYFTYKFLKYGKSVRRINIMERKDYIPSNNYIYQSS</sequence>
<reference evidence="4" key="1">
    <citation type="submission" date="2016-07" db="EMBL/GenBank/DDBJ databases">
        <authorList>
            <person name="Florea S."/>
            <person name="Webb J.S."/>
            <person name="Jaromczyk J."/>
            <person name="Schardl C.L."/>
        </authorList>
    </citation>
    <scope>NUCLEOTIDE SEQUENCE [LARGE SCALE GENOMIC DNA]</scope>
    <source>
        <strain evidence="4">1YdBTEX2</strain>
    </source>
</reference>
<dbReference type="Proteomes" id="UP000245431">
    <property type="component" value="Chromosome PVE_r1"/>
</dbReference>